<dbReference type="SUPFAM" id="SSF82697">
    <property type="entry name" value="PurS-like"/>
    <property type="match status" value="1"/>
</dbReference>
<dbReference type="GO" id="GO:0006164">
    <property type="term" value="P:purine nucleotide biosynthetic process"/>
    <property type="evidence" value="ECO:0007669"/>
    <property type="project" value="UniProtKB-KW"/>
</dbReference>
<dbReference type="GO" id="GO:0004642">
    <property type="term" value="F:phosphoribosylformylglycinamidine synthase activity"/>
    <property type="evidence" value="ECO:0007669"/>
    <property type="project" value="TreeGrafter"/>
</dbReference>
<evidence type="ECO:0000313" key="7">
    <source>
        <dbReference type="Proteomes" id="UP001370490"/>
    </source>
</evidence>
<feature type="domain" description="Phosphoribosylformylglycinamidine synthase linker" evidence="5">
    <location>
        <begin position="199"/>
        <end position="248"/>
    </location>
</feature>
<dbReference type="PANTHER" id="PTHR10099">
    <property type="entry name" value="PHOSPHORIBOSYLFORMYLGLYCINAMIDINE SYNTHASE"/>
    <property type="match status" value="1"/>
</dbReference>
<dbReference type="SUPFAM" id="SSF109736">
    <property type="entry name" value="FGAM synthase PurL, linker domain"/>
    <property type="match status" value="1"/>
</dbReference>
<name>A0AAN8V6N7_9MAGN</name>
<dbReference type="InterPro" id="IPR036604">
    <property type="entry name" value="PurS-like_sf"/>
</dbReference>
<dbReference type="GO" id="GO:0005524">
    <property type="term" value="F:ATP binding"/>
    <property type="evidence" value="ECO:0007669"/>
    <property type="project" value="UniProtKB-KW"/>
</dbReference>
<dbReference type="Pfam" id="PF18072">
    <property type="entry name" value="FGAR-AT_linker"/>
    <property type="match status" value="1"/>
</dbReference>
<evidence type="ECO:0000256" key="4">
    <source>
        <dbReference type="ARBA" id="ARBA00022840"/>
    </source>
</evidence>
<dbReference type="AlphaFoldDB" id="A0AAN8V6N7"/>
<keyword evidence="1" id="KW-0436">Ligase</keyword>
<dbReference type="Gene3D" id="1.10.8.750">
    <property type="entry name" value="Phosphoribosylformylglycinamidine synthase, linker domain"/>
    <property type="match status" value="1"/>
</dbReference>
<protein>
    <submittedName>
        <fullName evidence="6">Phosphoribosylformylglycinamidine synthase, linker domain</fullName>
    </submittedName>
</protein>
<evidence type="ECO:0000259" key="5">
    <source>
        <dbReference type="Pfam" id="PF18072"/>
    </source>
</evidence>
<dbReference type="FunFam" id="1.10.8.750:FF:000001">
    <property type="entry name" value="Putative phosphoribosylformylglycinamidine synthase"/>
    <property type="match status" value="1"/>
</dbReference>
<dbReference type="GO" id="GO:0005737">
    <property type="term" value="C:cytoplasm"/>
    <property type="evidence" value="ECO:0007669"/>
    <property type="project" value="TreeGrafter"/>
</dbReference>
<keyword evidence="7" id="KW-1185">Reference proteome</keyword>
<dbReference type="EMBL" id="JBAMMX010000013">
    <property type="protein sequence ID" value="KAK6929393.1"/>
    <property type="molecule type" value="Genomic_DNA"/>
</dbReference>
<dbReference type="InterPro" id="IPR041609">
    <property type="entry name" value="PurL_linker"/>
</dbReference>
<proteinExistence type="predicted"/>
<keyword evidence="3" id="KW-0658">Purine biosynthesis</keyword>
<comment type="caution">
    <text evidence="6">The sequence shown here is derived from an EMBL/GenBank/DDBJ whole genome shotgun (WGS) entry which is preliminary data.</text>
</comment>
<evidence type="ECO:0000313" key="6">
    <source>
        <dbReference type="EMBL" id="KAK6929393.1"/>
    </source>
</evidence>
<dbReference type="PANTHER" id="PTHR10099:SF1">
    <property type="entry name" value="PHOSPHORIBOSYLFORMYLGLYCINAMIDINE SYNTHASE"/>
    <property type="match status" value="1"/>
</dbReference>
<organism evidence="6 7">
    <name type="scientific">Dillenia turbinata</name>
    <dbReference type="NCBI Taxonomy" id="194707"/>
    <lineage>
        <taxon>Eukaryota</taxon>
        <taxon>Viridiplantae</taxon>
        <taxon>Streptophyta</taxon>
        <taxon>Embryophyta</taxon>
        <taxon>Tracheophyta</taxon>
        <taxon>Spermatophyta</taxon>
        <taxon>Magnoliopsida</taxon>
        <taxon>eudicotyledons</taxon>
        <taxon>Gunneridae</taxon>
        <taxon>Pentapetalae</taxon>
        <taxon>Dilleniales</taxon>
        <taxon>Dilleniaceae</taxon>
        <taxon>Dillenia</taxon>
    </lineage>
</organism>
<keyword evidence="2" id="KW-0547">Nucleotide-binding</keyword>
<keyword evidence="4" id="KW-0067">ATP-binding</keyword>
<evidence type="ECO:0000256" key="2">
    <source>
        <dbReference type="ARBA" id="ARBA00022741"/>
    </source>
</evidence>
<sequence length="261" mass="30334">ILIGKIWCFKRILLVELVGYGVQFAILVKDWVHQREVFPWRVGLKRSLELWFLGGVSCSINEESEEILNPTEKVIHFYRVPLIQENAIAELLKSVQKKKKESNQIVGLKTEQCFNIRLNSELSQQKLSVSRLERSRQYLLYLEPGRNALQSHLIDEFAAMVHDRMTECVYARKLTSFETSVVLEEVRFMPVLERGCAALEEINAEMGLAFDEQDSQYYARLFMDDIKRNPSTVELFDIAQSNSEHSRHWFFTGKLLLMGSP</sequence>
<gene>
    <name evidence="6" type="ORF">RJ641_005598</name>
</gene>
<feature type="non-terminal residue" evidence="6">
    <location>
        <position position="1"/>
    </location>
</feature>
<accession>A0AAN8V6N7</accession>
<reference evidence="6 7" key="1">
    <citation type="submission" date="2023-12" db="EMBL/GenBank/DDBJ databases">
        <title>A high-quality genome assembly for Dillenia turbinata (Dilleniales).</title>
        <authorList>
            <person name="Chanderbali A."/>
        </authorList>
    </citation>
    <scope>NUCLEOTIDE SEQUENCE [LARGE SCALE GENOMIC DNA]</scope>
    <source>
        <strain evidence="6">LSX21</strain>
        <tissue evidence="6">Leaf</tissue>
    </source>
</reference>
<dbReference type="Proteomes" id="UP001370490">
    <property type="component" value="Unassembled WGS sequence"/>
</dbReference>
<evidence type="ECO:0000256" key="1">
    <source>
        <dbReference type="ARBA" id="ARBA00022598"/>
    </source>
</evidence>
<evidence type="ECO:0000256" key="3">
    <source>
        <dbReference type="ARBA" id="ARBA00022755"/>
    </source>
</evidence>